<evidence type="ECO:0000313" key="1">
    <source>
        <dbReference type="EMBL" id="KAH7973374.1"/>
    </source>
</evidence>
<comment type="caution">
    <text evidence="1">The sequence shown here is derived from an EMBL/GenBank/DDBJ whole genome shotgun (WGS) entry which is preliminary data.</text>
</comment>
<evidence type="ECO:0000313" key="2">
    <source>
        <dbReference type="Proteomes" id="UP000821865"/>
    </source>
</evidence>
<reference evidence="1" key="1">
    <citation type="submission" date="2020-05" db="EMBL/GenBank/DDBJ databases">
        <title>Large-scale comparative analyses of tick genomes elucidate their genetic diversity and vector capacities.</title>
        <authorList>
            <person name="Jia N."/>
            <person name="Wang J."/>
            <person name="Shi W."/>
            <person name="Du L."/>
            <person name="Sun Y."/>
            <person name="Zhan W."/>
            <person name="Jiang J."/>
            <person name="Wang Q."/>
            <person name="Zhang B."/>
            <person name="Ji P."/>
            <person name="Sakyi L.B."/>
            <person name="Cui X."/>
            <person name="Yuan T."/>
            <person name="Jiang B."/>
            <person name="Yang W."/>
            <person name="Lam T.T.-Y."/>
            <person name="Chang Q."/>
            <person name="Ding S."/>
            <person name="Wang X."/>
            <person name="Zhu J."/>
            <person name="Ruan X."/>
            <person name="Zhao L."/>
            <person name="Wei J."/>
            <person name="Que T."/>
            <person name="Du C."/>
            <person name="Cheng J."/>
            <person name="Dai P."/>
            <person name="Han X."/>
            <person name="Huang E."/>
            <person name="Gao Y."/>
            <person name="Liu J."/>
            <person name="Shao H."/>
            <person name="Ye R."/>
            <person name="Li L."/>
            <person name="Wei W."/>
            <person name="Wang X."/>
            <person name="Wang C."/>
            <person name="Yang T."/>
            <person name="Huo Q."/>
            <person name="Li W."/>
            <person name="Guo W."/>
            <person name="Chen H."/>
            <person name="Zhou L."/>
            <person name="Ni X."/>
            <person name="Tian J."/>
            <person name="Zhou Y."/>
            <person name="Sheng Y."/>
            <person name="Liu T."/>
            <person name="Pan Y."/>
            <person name="Xia L."/>
            <person name="Li J."/>
            <person name="Zhao F."/>
            <person name="Cao W."/>
        </authorList>
    </citation>
    <scope>NUCLEOTIDE SEQUENCE</scope>
    <source>
        <strain evidence="1">Dsil-2018</strain>
    </source>
</reference>
<protein>
    <submittedName>
        <fullName evidence="1">Uncharacterized protein</fullName>
    </submittedName>
</protein>
<gene>
    <name evidence="1" type="ORF">HPB49_000274</name>
</gene>
<proteinExistence type="predicted"/>
<name>A0ACB8DMC5_DERSI</name>
<organism evidence="1 2">
    <name type="scientific">Dermacentor silvarum</name>
    <name type="common">Tick</name>
    <dbReference type="NCBI Taxonomy" id="543639"/>
    <lineage>
        <taxon>Eukaryota</taxon>
        <taxon>Metazoa</taxon>
        <taxon>Ecdysozoa</taxon>
        <taxon>Arthropoda</taxon>
        <taxon>Chelicerata</taxon>
        <taxon>Arachnida</taxon>
        <taxon>Acari</taxon>
        <taxon>Parasitiformes</taxon>
        <taxon>Ixodida</taxon>
        <taxon>Ixodoidea</taxon>
        <taxon>Ixodidae</taxon>
        <taxon>Rhipicephalinae</taxon>
        <taxon>Dermacentor</taxon>
    </lineage>
</organism>
<dbReference type="EMBL" id="CM023479">
    <property type="protein sequence ID" value="KAH7973374.1"/>
    <property type="molecule type" value="Genomic_DNA"/>
</dbReference>
<sequence>MSSPDLAHHRRPCNCFPRKPAVAQEVADATAEPPGDVPYQRLKRKIPERAMPLRRVRLQQLLTGEQLSNRLPSQLLCSTGNLLDECDFVRLVLAATEKLSLDRLAAFADNVCEVLSPTVTAVSEAPDNSAEERIGRPTTLTRHQNSPRPRRCSSRNDSSRNSSTSPIYWYYRMFPHNARHALCLASREQ</sequence>
<dbReference type="Proteomes" id="UP000821865">
    <property type="component" value="Chromosome 10"/>
</dbReference>
<keyword evidence="2" id="KW-1185">Reference proteome</keyword>
<accession>A0ACB8DMC5</accession>